<dbReference type="EMBL" id="JABSTR010000001">
    <property type="protein sequence ID" value="KAH9360472.1"/>
    <property type="molecule type" value="Genomic_DNA"/>
</dbReference>
<feature type="compositionally biased region" description="Basic and acidic residues" evidence="1">
    <location>
        <begin position="171"/>
        <end position="180"/>
    </location>
</feature>
<dbReference type="VEuPathDB" id="VectorBase:HLOH_049136"/>
<proteinExistence type="predicted"/>
<evidence type="ECO:0000259" key="2">
    <source>
        <dbReference type="PROSITE" id="PS51857"/>
    </source>
</evidence>
<dbReference type="InterPro" id="IPR002059">
    <property type="entry name" value="CSP_DNA-bd"/>
</dbReference>
<gene>
    <name evidence="3" type="ORF">HPB48_009665</name>
</gene>
<keyword evidence="4" id="KW-1185">Reference proteome</keyword>
<dbReference type="PANTHER" id="PTHR11544">
    <property type="entry name" value="COLD SHOCK DOMAIN CONTAINING PROTEINS"/>
    <property type="match status" value="1"/>
</dbReference>
<dbReference type="PRINTS" id="PR00050">
    <property type="entry name" value="COLDSHOCK"/>
</dbReference>
<feature type="compositionally biased region" description="Basic residues" evidence="1">
    <location>
        <begin position="113"/>
        <end position="127"/>
    </location>
</feature>
<organism evidence="3 4">
    <name type="scientific">Haemaphysalis longicornis</name>
    <name type="common">Bush tick</name>
    <dbReference type="NCBI Taxonomy" id="44386"/>
    <lineage>
        <taxon>Eukaryota</taxon>
        <taxon>Metazoa</taxon>
        <taxon>Ecdysozoa</taxon>
        <taxon>Arthropoda</taxon>
        <taxon>Chelicerata</taxon>
        <taxon>Arachnida</taxon>
        <taxon>Acari</taxon>
        <taxon>Parasitiformes</taxon>
        <taxon>Ixodida</taxon>
        <taxon>Ixodoidea</taxon>
        <taxon>Ixodidae</taxon>
        <taxon>Haemaphysalinae</taxon>
        <taxon>Haemaphysalis</taxon>
    </lineage>
</organism>
<evidence type="ECO:0000313" key="4">
    <source>
        <dbReference type="Proteomes" id="UP000821853"/>
    </source>
</evidence>
<dbReference type="InterPro" id="IPR011129">
    <property type="entry name" value="CSD"/>
</dbReference>
<protein>
    <recommendedName>
        <fullName evidence="2">CSD domain-containing protein</fullName>
    </recommendedName>
</protein>
<dbReference type="OrthoDB" id="6430255at2759"/>
<dbReference type="InterPro" id="IPR012340">
    <property type="entry name" value="NA-bd_OB-fold"/>
</dbReference>
<dbReference type="GO" id="GO:0003676">
    <property type="term" value="F:nucleic acid binding"/>
    <property type="evidence" value="ECO:0007669"/>
    <property type="project" value="InterPro"/>
</dbReference>
<comment type="caution">
    <text evidence="3">The sequence shown here is derived from an EMBL/GenBank/DDBJ whole genome shotgun (WGS) entry which is preliminary data.</text>
</comment>
<dbReference type="PROSITE" id="PS51857">
    <property type="entry name" value="CSD_2"/>
    <property type="match status" value="1"/>
</dbReference>
<dbReference type="Pfam" id="PF00313">
    <property type="entry name" value="CSD"/>
    <property type="match status" value="1"/>
</dbReference>
<dbReference type="PROSITE" id="PS00352">
    <property type="entry name" value="CSD_1"/>
    <property type="match status" value="1"/>
</dbReference>
<sequence length="347" mass="37976">MIGVSRHSKSAPATNETFNSQKPMLAGRVLGVVKWFNVKNGYGFINRNDTRGDVFVHKSAIKRNNPDKVLRSVGDGETVEFDVVIGDKGPEAANVTGPGGEPVQGSLYAIDKRRYRSRRSQRRRRGRDRPPVVFGPSPTTGCDFPPWRFHRGTSLLPRELPRRPPPAAGPVHKDDGKGCDDFGAAQRPPRRGYHSPYLRRRNGWRPIDPAATRACRNGMRGSSCSSDSDEHGGGASDASRRQGQQRSSRPSAIGNTKGHPLLITGDLNAPHPEWGIRMCHAKSVGALHDPLASDAPPHERGMLSRQGNSVQEDASPDITVTHNITHSVWCNTGHDLESNHCVIESLI</sequence>
<dbReference type="CDD" id="cd04458">
    <property type="entry name" value="CSP_CDS"/>
    <property type="match status" value="1"/>
</dbReference>
<dbReference type="Gene3D" id="2.40.50.140">
    <property type="entry name" value="Nucleic acid-binding proteins"/>
    <property type="match status" value="1"/>
</dbReference>
<dbReference type="SMART" id="SM00357">
    <property type="entry name" value="CSP"/>
    <property type="match status" value="1"/>
</dbReference>
<feature type="compositionally biased region" description="Basic residues" evidence="1">
    <location>
        <begin position="188"/>
        <end position="203"/>
    </location>
</feature>
<dbReference type="AlphaFoldDB" id="A0A9J6FCY3"/>
<reference evidence="3 4" key="1">
    <citation type="journal article" date="2020" name="Cell">
        <title>Large-Scale Comparative Analyses of Tick Genomes Elucidate Their Genetic Diversity and Vector Capacities.</title>
        <authorList>
            <consortium name="Tick Genome and Microbiome Consortium (TIGMIC)"/>
            <person name="Jia N."/>
            <person name="Wang J."/>
            <person name="Shi W."/>
            <person name="Du L."/>
            <person name="Sun Y."/>
            <person name="Zhan W."/>
            <person name="Jiang J.F."/>
            <person name="Wang Q."/>
            <person name="Zhang B."/>
            <person name="Ji P."/>
            <person name="Bell-Sakyi L."/>
            <person name="Cui X.M."/>
            <person name="Yuan T.T."/>
            <person name="Jiang B.G."/>
            <person name="Yang W.F."/>
            <person name="Lam T.T."/>
            <person name="Chang Q.C."/>
            <person name="Ding S.J."/>
            <person name="Wang X.J."/>
            <person name="Zhu J.G."/>
            <person name="Ruan X.D."/>
            <person name="Zhao L."/>
            <person name="Wei J.T."/>
            <person name="Ye R.Z."/>
            <person name="Que T.C."/>
            <person name="Du C.H."/>
            <person name="Zhou Y.H."/>
            <person name="Cheng J.X."/>
            <person name="Dai P.F."/>
            <person name="Guo W.B."/>
            <person name="Han X.H."/>
            <person name="Huang E.J."/>
            <person name="Li L.F."/>
            <person name="Wei W."/>
            <person name="Gao Y.C."/>
            <person name="Liu J.Z."/>
            <person name="Shao H.Z."/>
            <person name="Wang X."/>
            <person name="Wang C.C."/>
            <person name="Yang T.C."/>
            <person name="Huo Q.B."/>
            <person name="Li W."/>
            <person name="Chen H.Y."/>
            <person name="Chen S.E."/>
            <person name="Zhou L.G."/>
            <person name="Ni X.B."/>
            <person name="Tian J.H."/>
            <person name="Sheng Y."/>
            <person name="Liu T."/>
            <person name="Pan Y.S."/>
            <person name="Xia L.Y."/>
            <person name="Li J."/>
            <person name="Zhao F."/>
            <person name="Cao W.C."/>
        </authorList>
    </citation>
    <scope>NUCLEOTIDE SEQUENCE [LARGE SCALE GENOMIC DNA]</scope>
    <source>
        <strain evidence="3">HaeL-2018</strain>
    </source>
</reference>
<dbReference type="SUPFAM" id="SSF50249">
    <property type="entry name" value="Nucleic acid-binding proteins"/>
    <property type="match status" value="1"/>
</dbReference>
<dbReference type="Proteomes" id="UP000821853">
    <property type="component" value="Chromosome 1"/>
</dbReference>
<name>A0A9J6FCY3_HAELO</name>
<dbReference type="FunFam" id="2.40.50.140:FF:000274">
    <property type="entry name" value="Mitochondrial RNA binding protein"/>
    <property type="match status" value="1"/>
</dbReference>
<feature type="compositionally biased region" description="Low complexity" evidence="1">
    <location>
        <begin position="241"/>
        <end position="252"/>
    </location>
</feature>
<feature type="domain" description="CSD" evidence="2">
    <location>
        <begin position="28"/>
        <end position="97"/>
    </location>
</feature>
<dbReference type="InterPro" id="IPR019844">
    <property type="entry name" value="CSD_CS"/>
</dbReference>
<evidence type="ECO:0000256" key="1">
    <source>
        <dbReference type="SAM" id="MobiDB-lite"/>
    </source>
</evidence>
<dbReference type="InterPro" id="IPR050181">
    <property type="entry name" value="Cold_shock_domain"/>
</dbReference>
<accession>A0A9J6FCY3</accession>
<evidence type="ECO:0000313" key="3">
    <source>
        <dbReference type="EMBL" id="KAH9360472.1"/>
    </source>
</evidence>
<feature type="region of interest" description="Disordered" evidence="1">
    <location>
        <begin position="90"/>
        <end position="265"/>
    </location>
</feature>